<keyword evidence="3" id="KW-0547">Nucleotide-binding</keyword>
<dbReference type="AlphaFoldDB" id="A0A4U9VZI9"/>
<dbReference type="GO" id="GO:0005524">
    <property type="term" value="F:ATP binding"/>
    <property type="evidence" value="ECO:0007669"/>
    <property type="project" value="UniProtKB-KW"/>
</dbReference>
<name>A0A4U9VZI9_9SPHI</name>
<reference evidence="7 8" key="1">
    <citation type="submission" date="2019-05" db="EMBL/GenBank/DDBJ databases">
        <authorList>
            <consortium name="Pathogen Informatics"/>
        </authorList>
    </citation>
    <scope>NUCLEOTIDE SEQUENCE [LARGE SCALE GENOMIC DNA]</scope>
    <source>
        <strain evidence="7 8">NCTC11429</strain>
    </source>
</reference>
<gene>
    <name evidence="7" type="primary">drrA_3</name>
    <name evidence="6" type="ORF">ABTW24_23835</name>
    <name evidence="7" type="ORF">NCTC11429_04580</name>
</gene>
<dbReference type="EMBL" id="JBEOQB010000008">
    <property type="protein sequence ID" value="MEZ0454641.1"/>
    <property type="molecule type" value="Genomic_DNA"/>
</dbReference>
<keyword evidence="2" id="KW-0813">Transport</keyword>
<dbReference type="RefSeq" id="WP_028070240.1">
    <property type="nucleotide sequence ID" value="NZ_CP158797.1"/>
</dbReference>
<dbReference type="InterPro" id="IPR003439">
    <property type="entry name" value="ABC_transporter-like_ATP-bd"/>
</dbReference>
<evidence type="ECO:0000313" key="7">
    <source>
        <dbReference type="EMBL" id="VTR52413.1"/>
    </source>
</evidence>
<comment type="similarity">
    <text evidence="1">Belongs to the ABC transporter superfamily.</text>
</comment>
<dbReference type="EC" id="3.6.3.-" evidence="7"/>
<evidence type="ECO:0000256" key="4">
    <source>
        <dbReference type="ARBA" id="ARBA00022840"/>
    </source>
</evidence>
<dbReference type="Pfam" id="PF00005">
    <property type="entry name" value="ABC_tran"/>
    <property type="match status" value="1"/>
</dbReference>
<dbReference type="SMART" id="SM00382">
    <property type="entry name" value="AAA"/>
    <property type="match status" value="1"/>
</dbReference>
<dbReference type="InterPro" id="IPR027417">
    <property type="entry name" value="P-loop_NTPase"/>
</dbReference>
<evidence type="ECO:0000256" key="3">
    <source>
        <dbReference type="ARBA" id="ARBA00022741"/>
    </source>
</evidence>
<reference evidence="6 9" key="2">
    <citation type="submission" date="2024-06" db="EMBL/GenBank/DDBJ databases">
        <title>Soil Sphingobacterium thalpophilum.</title>
        <authorList>
            <person name="Yang J."/>
            <person name="Li J."/>
        </authorList>
    </citation>
    <scope>NUCLEOTIDE SEQUENCE [LARGE SCALE GENOMIC DNA]</scope>
    <source>
        <strain evidence="6 9">22g91tb</strain>
    </source>
</reference>
<dbReference type="GeneID" id="78465157"/>
<protein>
    <submittedName>
        <fullName evidence="6">ABC transporter ATP-binding protein</fullName>
    </submittedName>
    <submittedName>
        <fullName evidence="7">Daunorubicin/doxorubicin resistance ATP-binding protein DrrA</fullName>
        <ecNumber evidence="7">3.6.3.-</ecNumber>
    </submittedName>
</protein>
<sequence>MKDPIIQLTGLTKNYGTAVAVDKLDLNIYKGEIFGLLGPNGAGKTTSILMMLGLTEPSSGTAMVCGYNATRSPIAVKKKVGYLPDNVGFYPEMTALENLSFIARLNGLSTSQAYDRAKEMLSIVGLEQAINKKAGVFSRGMKQRLGLAEVLIKNPEVAILDEPTLGIDPSGVNEFLELIKKLSKEQHLTVLLSSHHLHQVQRVCDRVGIFVDGKLLVEGSIDQLAQNLQQQEGVTTRIAIEADNDMIGFEKQLKNLPGLRQLTIQANTIELKSDGDVTAEAVRLLVHHGANVVSVQRNDYALDNIYNTYFEHSKINNTEYEKSNRFFGKSLFGKFKR</sequence>
<dbReference type="PROSITE" id="PS50893">
    <property type="entry name" value="ABC_TRANSPORTER_2"/>
    <property type="match status" value="1"/>
</dbReference>
<evidence type="ECO:0000256" key="1">
    <source>
        <dbReference type="ARBA" id="ARBA00005417"/>
    </source>
</evidence>
<evidence type="ECO:0000256" key="2">
    <source>
        <dbReference type="ARBA" id="ARBA00022448"/>
    </source>
</evidence>
<proteinExistence type="inferred from homology"/>
<dbReference type="PANTHER" id="PTHR43335">
    <property type="entry name" value="ABC TRANSPORTER, ATP-BINDING PROTEIN"/>
    <property type="match status" value="1"/>
</dbReference>
<organism evidence="7 8">
    <name type="scientific">Sphingobacterium thalpophilum</name>
    <dbReference type="NCBI Taxonomy" id="259"/>
    <lineage>
        <taxon>Bacteria</taxon>
        <taxon>Pseudomonadati</taxon>
        <taxon>Bacteroidota</taxon>
        <taxon>Sphingobacteriia</taxon>
        <taxon>Sphingobacteriales</taxon>
        <taxon>Sphingobacteriaceae</taxon>
        <taxon>Sphingobacterium</taxon>
    </lineage>
</organism>
<keyword evidence="7" id="KW-0378">Hydrolase</keyword>
<evidence type="ECO:0000313" key="9">
    <source>
        <dbReference type="Proteomes" id="UP001566204"/>
    </source>
</evidence>
<accession>A0A4U9VZI9</accession>
<keyword evidence="4 7" id="KW-0067">ATP-binding</keyword>
<evidence type="ECO:0000313" key="6">
    <source>
        <dbReference type="EMBL" id="MEZ0454641.1"/>
    </source>
</evidence>
<dbReference type="GO" id="GO:0016887">
    <property type="term" value="F:ATP hydrolysis activity"/>
    <property type="evidence" value="ECO:0007669"/>
    <property type="project" value="InterPro"/>
</dbReference>
<dbReference type="SUPFAM" id="SSF52540">
    <property type="entry name" value="P-loop containing nucleoside triphosphate hydrolases"/>
    <property type="match status" value="1"/>
</dbReference>
<dbReference type="CDD" id="cd03230">
    <property type="entry name" value="ABC_DR_subfamily_A"/>
    <property type="match status" value="1"/>
</dbReference>
<dbReference type="KEGG" id="stha:NCTC11429_04580"/>
<keyword evidence="9" id="KW-1185">Reference proteome</keyword>
<dbReference type="Proteomes" id="UP001566204">
    <property type="component" value="Unassembled WGS sequence"/>
</dbReference>
<feature type="domain" description="ABC transporter" evidence="5">
    <location>
        <begin position="6"/>
        <end position="237"/>
    </location>
</feature>
<dbReference type="Proteomes" id="UP000308196">
    <property type="component" value="Chromosome"/>
</dbReference>
<dbReference type="InterPro" id="IPR003593">
    <property type="entry name" value="AAA+_ATPase"/>
</dbReference>
<dbReference type="EMBL" id="LR590484">
    <property type="protein sequence ID" value="VTR52413.1"/>
    <property type="molecule type" value="Genomic_DNA"/>
</dbReference>
<dbReference type="Gene3D" id="3.40.50.300">
    <property type="entry name" value="P-loop containing nucleotide triphosphate hydrolases"/>
    <property type="match status" value="1"/>
</dbReference>
<evidence type="ECO:0000259" key="5">
    <source>
        <dbReference type="PROSITE" id="PS50893"/>
    </source>
</evidence>
<dbReference type="STRING" id="1123265.GCA_000686625_03488"/>
<evidence type="ECO:0000313" key="8">
    <source>
        <dbReference type="Proteomes" id="UP000308196"/>
    </source>
</evidence>
<dbReference type="PANTHER" id="PTHR43335:SF4">
    <property type="entry name" value="ABC TRANSPORTER, ATP-BINDING PROTEIN"/>
    <property type="match status" value="1"/>
</dbReference>